<dbReference type="STRING" id="1291734.FD02_GL000776"/>
<evidence type="ECO:0000259" key="3">
    <source>
        <dbReference type="SMART" id="SM00471"/>
    </source>
</evidence>
<evidence type="ECO:0000313" key="4">
    <source>
        <dbReference type="EMBL" id="KRK74181.1"/>
    </source>
</evidence>
<dbReference type="CDD" id="cd00077">
    <property type="entry name" value="HDc"/>
    <property type="match status" value="1"/>
</dbReference>
<evidence type="ECO:0000313" key="5">
    <source>
        <dbReference type="Proteomes" id="UP000051804"/>
    </source>
</evidence>
<dbReference type="NCBIfam" id="TIGR00277">
    <property type="entry name" value="HDIG"/>
    <property type="match status" value="1"/>
</dbReference>
<dbReference type="Proteomes" id="UP000051804">
    <property type="component" value="Unassembled WGS sequence"/>
</dbReference>
<dbReference type="InterPro" id="IPR006674">
    <property type="entry name" value="HD_domain"/>
</dbReference>
<proteinExistence type="predicted"/>
<dbReference type="PANTHER" id="PTHR37294:SF1">
    <property type="entry name" value="3'-5' EXORIBONUCLEASE YHAM"/>
    <property type="match status" value="1"/>
</dbReference>
<dbReference type="Gene3D" id="2.40.50.140">
    <property type="entry name" value="Nucleic acid-binding proteins"/>
    <property type="match status" value="1"/>
</dbReference>
<dbReference type="CDD" id="cd04492">
    <property type="entry name" value="YhaM_OBF_like"/>
    <property type="match status" value="1"/>
</dbReference>
<dbReference type="EMBL" id="AZDJ01000001">
    <property type="protein sequence ID" value="KRK74181.1"/>
    <property type="molecule type" value="Genomic_DNA"/>
</dbReference>
<comment type="caution">
    <text evidence="4">The sequence shown here is derived from an EMBL/GenBank/DDBJ whole genome shotgun (WGS) entry which is preliminary data.</text>
</comment>
<name>A0A0R1JS38_9LACO</name>
<keyword evidence="5" id="KW-1185">Reference proteome</keyword>
<feature type="domain" description="HD/PDEase" evidence="3">
    <location>
        <begin position="175"/>
        <end position="309"/>
    </location>
</feature>
<dbReference type="InterPro" id="IPR006675">
    <property type="entry name" value="HDIG_dom"/>
</dbReference>
<dbReference type="SUPFAM" id="SSF50249">
    <property type="entry name" value="Nucleic acid-binding proteins"/>
    <property type="match status" value="1"/>
</dbReference>
<sequence>MAIFRGIHGMLKANTRGESMAKQIFDYQNGDEMKLAVLIKSAEVRVAKNGKKFIAFNFQDASGHISAKFWDATDADIEQFKPGEVVRLAGKRELYQGNPQVKIYNMRLATQEEGNDPAKYVESAPESADDMGEELNDFIFQITNANWNRIVRKLLGDHKQAFLTYPAAKALHHAFAGGLAFHTLSILRLAKSVAEQYSSVNRSLLYTGAILHDLGKTMELSGPVSTDYTIEGNLIGHIVLVDEAIVQVAGQLKIDIHGEDMMMLRHMVLAHHGLLEYGSPVRPELLEAQILHNLDELDAEINMMTGAYQHTEPGTFTERLFGMDNRRFYRPQNGQTYPDPK</sequence>
<evidence type="ECO:0000256" key="2">
    <source>
        <dbReference type="ARBA" id="ARBA00022839"/>
    </source>
</evidence>
<organism evidence="4 5">
    <name type="scientific">Lacticaseibacillus nasuensis JCM 17158</name>
    <dbReference type="NCBI Taxonomy" id="1291734"/>
    <lineage>
        <taxon>Bacteria</taxon>
        <taxon>Bacillati</taxon>
        <taxon>Bacillota</taxon>
        <taxon>Bacilli</taxon>
        <taxon>Lactobacillales</taxon>
        <taxon>Lactobacillaceae</taxon>
        <taxon>Lacticaseibacillus</taxon>
    </lineage>
</organism>
<accession>A0A0R1JS38</accession>
<dbReference type="PATRIC" id="fig|1291734.4.peg.803"/>
<dbReference type="Pfam" id="PF01966">
    <property type="entry name" value="HD"/>
    <property type="match status" value="1"/>
</dbReference>
<gene>
    <name evidence="4" type="ORF">FD02_GL000776</name>
</gene>
<dbReference type="GO" id="GO:0031125">
    <property type="term" value="P:rRNA 3'-end processing"/>
    <property type="evidence" value="ECO:0007669"/>
    <property type="project" value="TreeGrafter"/>
</dbReference>
<dbReference type="GO" id="GO:0003676">
    <property type="term" value="F:nucleic acid binding"/>
    <property type="evidence" value="ECO:0007669"/>
    <property type="project" value="InterPro"/>
</dbReference>
<dbReference type="Gene3D" id="1.10.3210.10">
    <property type="entry name" value="Hypothetical protein af1432"/>
    <property type="match status" value="1"/>
</dbReference>
<dbReference type="FunFam" id="1.10.3210.10:FF:000008">
    <property type="entry name" value="3'-5' exoribonuclease YhaM"/>
    <property type="match status" value="1"/>
</dbReference>
<reference evidence="4 5" key="1">
    <citation type="journal article" date="2015" name="Genome Announc.">
        <title>Expanding the biotechnology potential of lactobacilli through comparative genomics of 213 strains and associated genera.</title>
        <authorList>
            <person name="Sun Z."/>
            <person name="Harris H.M."/>
            <person name="McCann A."/>
            <person name="Guo C."/>
            <person name="Argimon S."/>
            <person name="Zhang W."/>
            <person name="Yang X."/>
            <person name="Jeffery I.B."/>
            <person name="Cooney J.C."/>
            <person name="Kagawa T.F."/>
            <person name="Liu W."/>
            <person name="Song Y."/>
            <person name="Salvetti E."/>
            <person name="Wrobel A."/>
            <person name="Rasinkangas P."/>
            <person name="Parkhill J."/>
            <person name="Rea M.C."/>
            <person name="O'Sullivan O."/>
            <person name="Ritari J."/>
            <person name="Douillard F.P."/>
            <person name="Paul Ross R."/>
            <person name="Yang R."/>
            <person name="Briner A.E."/>
            <person name="Felis G.E."/>
            <person name="de Vos W.M."/>
            <person name="Barrangou R."/>
            <person name="Klaenhammer T.R."/>
            <person name="Caufield P.W."/>
            <person name="Cui Y."/>
            <person name="Zhang H."/>
            <person name="O'Toole P.W."/>
        </authorList>
    </citation>
    <scope>NUCLEOTIDE SEQUENCE [LARGE SCALE GENOMIC DNA]</scope>
    <source>
        <strain evidence="4 5">JCM 17158</strain>
    </source>
</reference>
<dbReference type="InterPro" id="IPR050798">
    <property type="entry name" value="YhaM_exoribonuc/phosphodiest"/>
</dbReference>
<dbReference type="PANTHER" id="PTHR37294">
    <property type="entry name" value="3'-5' EXORIBONUCLEASE YHAM"/>
    <property type="match status" value="1"/>
</dbReference>
<dbReference type="AlphaFoldDB" id="A0A0R1JS38"/>
<keyword evidence="2" id="KW-0540">Nuclease</keyword>
<dbReference type="GO" id="GO:0004527">
    <property type="term" value="F:exonuclease activity"/>
    <property type="evidence" value="ECO:0007669"/>
    <property type="project" value="UniProtKB-KW"/>
</dbReference>
<evidence type="ECO:0000256" key="1">
    <source>
        <dbReference type="ARBA" id="ARBA00022801"/>
    </source>
</evidence>
<protein>
    <submittedName>
        <fullName evidence="4">HD-superfamily hydrolase</fullName>
    </submittedName>
</protein>
<dbReference type="SUPFAM" id="SSF109604">
    <property type="entry name" value="HD-domain/PDEase-like"/>
    <property type="match status" value="1"/>
</dbReference>
<dbReference type="Pfam" id="PF01336">
    <property type="entry name" value="tRNA_anti-codon"/>
    <property type="match status" value="1"/>
</dbReference>
<dbReference type="InterPro" id="IPR003607">
    <property type="entry name" value="HD/PDEase_dom"/>
</dbReference>
<dbReference type="InterPro" id="IPR004365">
    <property type="entry name" value="NA-bd_OB_tRNA"/>
</dbReference>
<keyword evidence="2" id="KW-0269">Exonuclease</keyword>
<dbReference type="InterPro" id="IPR012340">
    <property type="entry name" value="NA-bd_OB-fold"/>
</dbReference>
<keyword evidence="1 4" id="KW-0378">Hydrolase</keyword>
<dbReference type="SMART" id="SM00471">
    <property type="entry name" value="HDc"/>
    <property type="match status" value="1"/>
</dbReference>